<dbReference type="Gene3D" id="3.40.50.2020">
    <property type="match status" value="1"/>
</dbReference>
<evidence type="ECO:0000313" key="2">
    <source>
        <dbReference type="EMBL" id="EFW91614.1"/>
    </source>
</evidence>
<dbReference type="SUPFAM" id="SSF53271">
    <property type="entry name" value="PRTase-like"/>
    <property type="match status" value="1"/>
</dbReference>
<evidence type="ECO:0000313" key="3">
    <source>
        <dbReference type="EMBL" id="SHL22900.1"/>
    </source>
</evidence>
<keyword evidence="2" id="KW-0808">Transferase</keyword>
<dbReference type="InterPro" id="IPR000836">
    <property type="entry name" value="PRTase_dom"/>
</dbReference>
<dbReference type="EMBL" id="FRAN01000005">
    <property type="protein sequence ID" value="SHL22900.1"/>
    <property type="molecule type" value="Genomic_DNA"/>
</dbReference>
<name>E7QV96_HALPU</name>
<evidence type="ECO:0000259" key="1">
    <source>
        <dbReference type="Pfam" id="PF00156"/>
    </source>
</evidence>
<keyword evidence="2" id="KW-0328">Glycosyltransferase</keyword>
<dbReference type="Gene3D" id="3.30.1310.20">
    <property type="entry name" value="PRTase-like"/>
    <property type="match status" value="1"/>
</dbReference>
<reference evidence="2 4" key="1">
    <citation type="journal article" date="2014" name="ISME J.">
        <title>Trehalose/2-sulfotrehalose biosynthesis and glycine-betaine uptake are widely spread mechanisms for osmoadaptation in the Halobacteriales.</title>
        <authorList>
            <person name="Youssef N.H."/>
            <person name="Savage-Ashlock K.N."/>
            <person name="McCully A.L."/>
            <person name="Luedtke B."/>
            <person name="Shaw E.I."/>
            <person name="Hoff W.D."/>
            <person name="Elshahed M.S."/>
        </authorList>
    </citation>
    <scope>NUCLEOTIDE SEQUENCE [LARGE SCALE GENOMIC DNA]</scope>
    <source>
        <strain evidence="2 4">DX253</strain>
    </source>
</reference>
<dbReference type="InterPro" id="IPR029057">
    <property type="entry name" value="PRTase-like"/>
</dbReference>
<dbReference type="PATRIC" id="fig|797209.4.peg.2693"/>
<reference evidence="5" key="3">
    <citation type="submission" date="2016-11" db="EMBL/GenBank/DDBJ databases">
        <authorList>
            <person name="Varghese N."/>
            <person name="Submissions S."/>
        </authorList>
    </citation>
    <scope>NUCLEOTIDE SEQUENCE [LARGE SCALE GENOMIC DNA]</scope>
    <source>
        <strain evidence="5">DX253</strain>
    </source>
</reference>
<proteinExistence type="predicted"/>
<dbReference type="Proteomes" id="UP000184203">
    <property type="component" value="Unassembled WGS sequence"/>
</dbReference>
<keyword evidence="5" id="KW-1185">Reference proteome</keyword>
<feature type="domain" description="Phosphoribosyltransferase" evidence="1">
    <location>
        <begin position="11"/>
        <end position="185"/>
    </location>
</feature>
<sequence length="207" mass="22001">MFDDRTDAGQQLASLVTREGIDADIVLAIPRGGLPIGRPVADALDVPLDVIVAKKLGAPGNPELAIGAVGADGSVWLNDDLIDRLGVGDAYLQGEKERKTEAAREKAETYRGGDRVPDIEGKRVLIVDDGVATGATTIACLRQVKSEGANRVTLAVPVGSPSSIEELRGEADEVLCIEAPFQFGAVGQFYRVFEQVPDEVARTYLED</sequence>
<evidence type="ECO:0000313" key="4">
    <source>
        <dbReference type="Proteomes" id="UP000003751"/>
    </source>
</evidence>
<dbReference type="AlphaFoldDB" id="E7QV96"/>
<reference evidence="3" key="2">
    <citation type="submission" date="2016-11" db="EMBL/GenBank/DDBJ databases">
        <authorList>
            <person name="Jaros S."/>
            <person name="Januszkiewicz K."/>
            <person name="Wedrychowicz H."/>
        </authorList>
    </citation>
    <scope>NUCLEOTIDE SEQUENCE [LARGE SCALE GENOMIC DNA]</scope>
    <source>
        <strain evidence="3">DX253</strain>
    </source>
</reference>
<dbReference type="CDD" id="cd06223">
    <property type="entry name" value="PRTases_typeI"/>
    <property type="match status" value="1"/>
</dbReference>
<dbReference type="RefSeq" id="WP_007980694.1">
    <property type="nucleotide sequence ID" value="NZ_AEMG01000013.1"/>
</dbReference>
<protein>
    <submittedName>
        <fullName evidence="2 3">Phosphoribosyltransferase</fullName>
    </submittedName>
</protein>
<dbReference type="GO" id="GO:0016757">
    <property type="term" value="F:glycosyltransferase activity"/>
    <property type="evidence" value="ECO:0007669"/>
    <property type="project" value="UniProtKB-KW"/>
</dbReference>
<evidence type="ECO:0000313" key="5">
    <source>
        <dbReference type="Proteomes" id="UP000184203"/>
    </source>
</evidence>
<dbReference type="Pfam" id="PF00156">
    <property type="entry name" value="Pribosyltran"/>
    <property type="match status" value="1"/>
</dbReference>
<dbReference type="EMBL" id="AEMG01000013">
    <property type="protein sequence ID" value="EFW91614.1"/>
    <property type="molecule type" value="Genomic_DNA"/>
</dbReference>
<dbReference type="OrthoDB" id="56536at2157"/>
<dbReference type="Proteomes" id="UP000003751">
    <property type="component" value="Unassembled WGS sequence"/>
</dbReference>
<organism evidence="2 4">
    <name type="scientific">Haladaptatus paucihalophilus DX253</name>
    <dbReference type="NCBI Taxonomy" id="797209"/>
    <lineage>
        <taxon>Archaea</taxon>
        <taxon>Methanobacteriati</taxon>
        <taxon>Methanobacteriota</taxon>
        <taxon>Stenosarchaea group</taxon>
        <taxon>Halobacteria</taxon>
        <taxon>Halobacteriales</taxon>
        <taxon>Haladaptataceae</taxon>
        <taxon>Haladaptatus</taxon>
    </lineage>
</organism>
<dbReference type="STRING" id="797209.GCA_000376445_03757"/>
<dbReference type="eggNOG" id="arCOG00041">
    <property type="taxonomic scope" value="Archaea"/>
</dbReference>
<gene>
    <name evidence="3" type="ORF">SAMN05444342_3349</name>
    <name evidence="2" type="ORF">ZOD2009_13661</name>
</gene>
<accession>E7QV96</accession>